<dbReference type="PROSITE" id="PS50850">
    <property type="entry name" value="MFS"/>
    <property type="match status" value="1"/>
</dbReference>
<accession>A0A5N7BS41</accession>
<feature type="transmembrane region" description="Helical" evidence="5">
    <location>
        <begin position="260"/>
        <end position="285"/>
    </location>
</feature>
<keyword evidence="2 5" id="KW-0812">Transmembrane</keyword>
<feature type="transmembrane region" description="Helical" evidence="5">
    <location>
        <begin position="150"/>
        <end position="180"/>
    </location>
</feature>
<feature type="domain" description="Major facilitator superfamily (MFS) profile" evidence="6">
    <location>
        <begin position="1"/>
        <end position="353"/>
    </location>
</feature>
<feature type="transmembrane region" description="Helical" evidence="5">
    <location>
        <begin position="6"/>
        <end position="27"/>
    </location>
</feature>
<evidence type="ECO:0000256" key="5">
    <source>
        <dbReference type="SAM" id="Phobius"/>
    </source>
</evidence>
<evidence type="ECO:0000256" key="3">
    <source>
        <dbReference type="ARBA" id="ARBA00022989"/>
    </source>
</evidence>
<dbReference type="OrthoDB" id="9986881at2759"/>
<feature type="transmembrane region" description="Helical" evidence="5">
    <location>
        <begin position="47"/>
        <end position="68"/>
    </location>
</feature>
<dbReference type="InterPro" id="IPR036259">
    <property type="entry name" value="MFS_trans_sf"/>
</dbReference>
<dbReference type="EMBL" id="ML735371">
    <property type="protein sequence ID" value="KAE8384473.1"/>
    <property type="molecule type" value="Genomic_DNA"/>
</dbReference>
<feature type="transmembrane region" description="Helical" evidence="5">
    <location>
        <begin position="327"/>
        <end position="349"/>
    </location>
</feature>
<dbReference type="Gene3D" id="1.20.1250.20">
    <property type="entry name" value="MFS general substrate transporter like domains"/>
    <property type="match status" value="1"/>
</dbReference>
<feature type="transmembrane region" description="Helical" evidence="5">
    <location>
        <begin position="297"/>
        <end position="315"/>
    </location>
</feature>
<protein>
    <submittedName>
        <fullName evidence="7">Major facilitator superfamily domain-containing protein</fullName>
    </submittedName>
</protein>
<evidence type="ECO:0000256" key="1">
    <source>
        <dbReference type="ARBA" id="ARBA00004141"/>
    </source>
</evidence>
<keyword evidence="4 5" id="KW-0472">Membrane</keyword>
<keyword evidence="3 5" id="KW-1133">Transmembrane helix</keyword>
<dbReference type="GO" id="GO:0022857">
    <property type="term" value="F:transmembrane transporter activity"/>
    <property type="evidence" value="ECO:0007669"/>
    <property type="project" value="InterPro"/>
</dbReference>
<dbReference type="SUPFAM" id="SSF103473">
    <property type="entry name" value="MFS general substrate transporter"/>
    <property type="match status" value="1"/>
</dbReference>
<sequence>MVGNGLYLGPTVLIARFFTGFFGSAPVSNTGGVLSDIWDPTARGHAIMAYSLAVIVGPTLGPLVGSALVESYLGWRWTQYIAGILQISVVVVGAIVLDESYEPVLLIRKARHMRTTTGNWSLHTEFEEWIGNITLRYYFNKFGVRPMQMLLTPICFLVALHASFIFGVFYATLAAFPILFEETRGWDQITGSLAFLALLVGILLGAIVVALNQQYYNHIYSTSQCMPSPEARLPSMMLGSVVFTGGLFLLGWTANPQLPWIASFIGAACVGFGFFTIFQSALNYLLDVFTRWGASAIAANTFLRSTLAAVFPLFIDPMYRQLGNGPATSVFGGFAMLLVPIPFVFWLWGSRIRSSKRYMFNVG</sequence>
<feature type="transmembrane region" description="Helical" evidence="5">
    <location>
        <begin position="233"/>
        <end position="254"/>
    </location>
</feature>
<dbReference type="AlphaFoldDB" id="A0A5N7BS41"/>
<reference evidence="7" key="1">
    <citation type="submission" date="2019-04" db="EMBL/GenBank/DDBJ databases">
        <title>Friends and foes A comparative genomics studyof 23 Aspergillus species from section Flavi.</title>
        <authorList>
            <consortium name="DOE Joint Genome Institute"/>
            <person name="Kjaerbolling I."/>
            <person name="Vesth T."/>
            <person name="Frisvad J.C."/>
            <person name="Nybo J.L."/>
            <person name="Theobald S."/>
            <person name="Kildgaard S."/>
            <person name="Isbrandt T."/>
            <person name="Kuo A."/>
            <person name="Sato A."/>
            <person name="Lyhne E.K."/>
            <person name="Kogle M.E."/>
            <person name="Wiebenga A."/>
            <person name="Kun R.S."/>
            <person name="Lubbers R.J."/>
            <person name="Makela M.R."/>
            <person name="Barry K."/>
            <person name="Chovatia M."/>
            <person name="Clum A."/>
            <person name="Daum C."/>
            <person name="Haridas S."/>
            <person name="He G."/>
            <person name="LaButti K."/>
            <person name="Lipzen A."/>
            <person name="Mondo S."/>
            <person name="Riley R."/>
            <person name="Salamov A."/>
            <person name="Simmons B.A."/>
            <person name="Magnuson J.K."/>
            <person name="Henrissat B."/>
            <person name="Mortensen U.H."/>
            <person name="Larsen T.O."/>
            <person name="Devries R.P."/>
            <person name="Grigoriev I.V."/>
            <person name="Machida M."/>
            <person name="Baker S.E."/>
            <person name="Andersen M.R."/>
        </authorList>
    </citation>
    <scope>NUCLEOTIDE SEQUENCE [LARGE SCALE GENOMIC DNA]</scope>
    <source>
        <strain evidence="7">IBT 14317</strain>
    </source>
</reference>
<dbReference type="GO" id="GO:0005886">
    <property type="term" value="C:plasma membrane"/>
    <property type="evidence" value="ECO:0007669"/>
    <property type="project" value="TreeGrafter"/>
</dbReference>
<gene>
    <name evidence="7" type="ORF">BDV23DRAFT_166719</name>
</gene>
<feature type="transmembrane region" description="Helical" evidence="5">
    <location>
        <begin position="192"/>
        <end position="212"/>
    </location>
</feature>
<name>A0A5N7BS41_PETAA</name>
<dbReference type="Proteomes" id="UP000326877">
    <property type="component" value="Unassembled WGS sequence"/>
</dbReference>
<comment type="subcellular location">
    <subcellularLocation>
        <location evidence="1">Membrane</location>
        <topology evidence="1">Multi-pass membrane protein</topology>
    </subcellularLocation>
</comment>
<evidence type="ECO:0000313" key="7">
    <source>
        <dbReference type="EMBL" id="KAE8384473.1"/>
    </source>
</evidence>
<dbReference type="Pfam" id="PF07690">
    <property type="entry name" value="MFS_1"/>
    <property type="match status" value="1"/>
</dbReference>
<organism evidence="7">
    <name type="scientific">Petromyces alliaceus</name>
    <name type="common">Aspergillus alliaceus</name>
    <dbReference type="NCBI Taxonomy" id="209559"/>
    <lineage>
        <taxon>Eukaryota</taxon>
        <taxon>Fungi</taxon>
        <taxon>Dikarya</taxon>
        <taxon>Ascomycota</taxon>
        <taxon>Pezizomycotina</taxon>
        <taxon>Eurotiomycetes</taxon>
        <taxon>Eurotiomycetidae</taxon>
        <taxon>Eurotiales</taxon>
        <taxon>Aspergillaceae</taxon>
        <taxon>Aspergillus</taxon>
        <taxon>Aspergillus subgen. Circumdati</taxon>
    </lineage>
</organism>
<dbReference type="PANTHER" id="PTHR23502:SF59">
    <property type="entry name" value="MULTIDRUG TRANSPORTER, PUTATIVE (AFU_ORTHOLOGUE AFUA_1G10370)-RELATED"/>
    <property type="match status" value="1"/>
</dbReference>
<evidence type="ECO:0000259" key="6">
    <source>
        <dbReference type="PROSITE" id="PS50850"/>
    </source>
</evidence>
<dbReference type="PANTHER" id="PTHR23502">
    <property type="entry name" value="MAJOR FACILITATOR SUPERFAMILY"/>
    <property type="match status" value="1"/>
</dbReference>
<dbReference type="InterPro" id="IPR020846">
    <property type="entry name" value="MFS_dom"/>
</dbReference>
<proteinExistence type="predicted"/>
<dbReference type="InterPro" id="IPR011701">
    <property type="entry name" value="MFS"/>
</dbReference>
<evidence type="ECO:0000256" key="2">
    <source>
        <dbReference type="ARBA" id="ARBA00022692"/>
    </source>
</evidence>
<evidence type="ECO:0000256" key="4">
    <source>
        <dbReference type="ARBA" id="ARBA00023136"/>
    </source>
</evidence>